<evidence type="ECO:0000259" key="6">
    <source>
        <dbReference type="Pfam" id="PF01957"/>
    </source>
</evidence>
<feature type="transmembrane region" description="Helical" evidence="5">
    <location>
        <begin position="84"/>
        <end position="103"/>
    </location>
</feature>
<feature type="transmembrane region" description="Helical" evidence="5">
    <location>
        <begin position="135"/>
        <end position="153"/>
    </location>
</feature>
<gene>
    <name evidence="8" type="ORF">SAMN05443094_101601</name>
</gene>
<dbReference type="RefSeq" id="WP_231581387.1">
    <property type="nucleotide sequence ID" value="NZ_FTLX01000001.1"/>
</dbReference>
<dbReference type="STRING" id="1017273.SAMN05443094_101601"/>
<keyword evidence="3 5" id="KW-1133">Transmembrane helix</keyword>
<name>A0A1N6PQ41_9BACI</name>
<dbReference type="AlphaFoldDB" id="A0A1N6PQ41"/>
<dbReference type="SUPFAM" id="SSF141322">
    <property type="entry name" value="NfeD domain-like"/>
    <property type="match status" value="1"/>
</dbReference>
<protein>
    <submittedName>
        <fullName evidence="8">NfeD-like C-terminal, partner-binding</fullName>
    </submittedName>
</protein>
<feature type="transmembrane region" description="Helical" evidence="5">
    <location>
        <begin position="31"/>
        <end position="51"/>
    </location>
</feature>
<feature type="domain" description="NfeD integral membrane" evidence="7">
    <location>
        <begin position="37"/>
        <end position="150"/>
    </location>
</feature>
<organism evidence="8 9">
    <name type="scientific">Domibacillus enclensis</name>
    <dbReference type="NCBI Taxonomy" id="1017273"/>
    <lineage>
        <taxon>Bacteria</taxon>
        <taxon>Bacillati</taxon>
        <taxon>Bacillota</taxon>
        <taxon>Bacilli</taxon>
        <taxon>Bacillales</taxon>
        <taxon>Bacillaceae</taxon>
        <taxon>Domibacillus</taxon>
    </lineage>
</organism>
<dbReference type="InterPro" id="IPR052165">
    <property type="entry name" value="Membrane_assoc_protease"/>
</dbReference>
<evidence type="ECO:0000256" key="1">
    <source>
        <dbReference type="ARBA" id="ARBA00004141"/>
    </source>
</evidence>
<dbReference type="GO" id="GO:0005886">
    <property type="term" value="C:plasma membrane"/>
    <property type="evidence" value="ECO:0007669"/>
    <property type="project" value="TreeGrafter"/>
</dbReference>
<dbReference type="Gene3D" id="2.40.50.140">
    <property type="entry name" value="Nucleic acid-binding proteins"/>
    <property type="match status" value="1"/>
</dbReference>
<feature type="transmembrane region" description="Helical" evidence="5">
    <location>
        <begin position="110"/>
        <end position="129"/>
    </location>
</feature>
<dbReference type="InterPro" id="IPR056739">
    <property type="entry name" value="NfeD_membrane"/>
</dbReference>
<reference evidence="8 9" key="1">
    <citation type="submission" date="2017-01" db="EMBL/GenBank/DDBJ databases">
        <authorList>
            <person name="Mah S.A."/>
            <person name="Swanson W.J."/>
            <person name="Moy G.W."/>
            <person name="Vacquier V.D."/>
        </authorList>
    </citation>
    <scope>NUCLEOTIDE SEQUENCE [LARGE SCALE GENOMIC DNA]</scope>
    <source>
        <strain evidence="8 9">NIO-1016</strain>
    </source>
</reference>
<comment type="subcellular location">
    <subcellularLocation>
        <location evidence="1">Membrane</location>
        <topology evidence="1">Multi-pass membrane protein</topology>
    </subcellularLocation>
</comment>
<feature type="transmembrane region" description="Helical" evidence="5">
    <location>
        <begin position="58"/>
        <end position="78"/>
    </location>
</feature>
<dbReference type="EMBL" id="FTLX01000001">
    <property type="protein sequence ID" value="SIQ06510.1"/>
    <property type="molecule type" value="Genomic_DNA"/>
</dbReference>
<dbReference type="InterPro" id="IPR012340">
    <property type="entry name" value="NA-bd_OB-fold"/>
</dbReference>
<dbReference type="PANTHER" id="PTHR33507:SF3">
    <property type="entry name" value="INNER MEMBRANE PROTEIN YBBJ"/>
    <property type="match status" value="1"/>
</dbReference>
<dbReference type="PANTHER" id="PTHR33507">
    <property type="entry name" value="INNER MEMBRANE PROTEIN YBBJ"/>
    <property type="match status" value="1"/>
</dbReference>
<sequence length="239" mass="25280">MKHIQMKKWTILLAGVPFLFAFDGAGRFVDFATHPIVVMILLSVVLIAFILELFTPGFGIPGAAGALALLIFTAGHVMSGDAGILTVLLIGIGVVFILAEIVLPGGIVGFIGFALFSAGVLIAGASLLWMAISLLIAFVMAAAALIIMIKVLGKEMKFFKKFILSDSTDTEHGYVSNVTRTDLIGKMGKTKTPLRPSGTIVIHGERIDAVAEGVFIAADKDVAVVKTEGVRVVVREIES</sequence>
<dbReference type="Proteomes" id="UP000186385">
    <property type="component" value="Unassembled WGS sequence"/>
</dbReference>
<proteinExistence type="predicted"/>
<evidence type="ECO:0000259" key="7">
    <source>
        <dbReference type="Pfam" id="PF24961"/>
    </source>
</evidence>
<feature type="domain" description="NfeD-like C-terminal" evidence="6">
    <location>
        <begin position="182"/>
        <end position="235"/>
    </location>
</feature>
<dbReference type="Pfam" id="PF24961">
    <property type="entry name" value="NfeD_membrane"/>
    <property type="match status" value="1"/>
</dbReference>
<evidence type="ECO:0000256" key="4">
    <source>
        <dbReference type="ARBA" id="ARBA00023136"/>
    </source>
</evidence>
<evidence type="ECO:0000256" key="2">
    <source>
        <dbReference type="ARBA" id="ARBA00022692"/>
    </source>
</evidence>
<evidence type="ECO:0000313" key="9">
    <source>
        <dbReference type="Proteomes" id="UP000186385"/>
    </source>
</evidence>
<keyword evidence="4 5" id="KW-0472">Membrane</keyword>
<evidence type="ECO:0000313" key="8">
    <source>
        <dbReference type="EMBL" id="SIQ06510.1"/>
    </source>
</evidence>
<accession>A0A1N6PQ41</accession>
<dbReference type="InterPro" id="IPR002810">
    <property type="entry name" value="NfeD-like_C"/>
</dbReference>
<evidence type="ECO:0000256" key="3">
    <source>
        <dbReference type="ARBA" id="ARBA00022989"/>
    </source>
</evidence>
<keyword evidence="2 5" id="KW-0812">Transmembrane</keyword>
<evidence type="ECO:0000256" key="5">
    <source>
        <dbReference type="SAM" id="Phobius"/>
    </source>
</evidence>
<dbReference type="Pfam" id="PF01957">
    <property type="entry name" value="NfeD"/>
    <property type="match status" value="1"/>
</dbReference>